<dbReference type="Proteomes" id="UP000037035">
    <property type="component" value="Unassembled WGS sequence"/>
</dbReference>
<dbReference type="PANTHER" id="PTHR10977:SF3">
    <property type="entry name" value="DIPHOSPHOMEVALONATE DECARBOXYLASE"/>
    <property type="match status" value="1"/>
</dbReference>
<dbReference type="InterPro" id="IPR020568">
    <property type="entry name" value="Ribosomal_Su5_D2-typ_SF"/>
</dbReference>
<keyword evidence="10" id="KW-1207">Sterol metabolism</keyword>
<evidence type="ECO:0000313" key="15">
    <source>
        <dbReference type="EMBL" id="KNZ52342.1"/>
    </source>
</evidence>
<dbReference type="EC" id="4.1.1.33" evidence="3"/>
<dbReference type="InterPro" id="IPR053859">
    <property type="entry name" value="MVD-like_N"/>
</dbReference>
<evidence type="ECO:0000313" key="16">
    <source>
        <dbReference type="Proteomes" id="UP000037035"/>
    </source>
</evidence>
<evidence type="ECO:0000256" key="5">
    <source>
        <dbReference type="ARBA" id="ARBA00022741"/>
    </source>
</evidence>
<dbReference type="PIRSF" id="PIRSF015950">
    <property type="entry name" value="Mev_P_decrbx"/>
    <property type="match status" value="1"/>
</dbReference>
<dbReference type="FunFam" id="3.30.70.890:FF:000005">
    <property type="entry name" value="Diphosphomevalonate decarboxylase"/>
    <property type="match status" value="1"/>
</dbReference>
<dbReference type="AlphaFoldDB" id="A0A0L6UVU8"/>
<dbReference type="InterPro" id="IPR029765">
    <property type="entry name" value="Mev_diP_decarb"/>
</dbReference>
<protein>
    <recommendedName>
        <fullName evidence="3">diphosphomevalonate decarboxylase</fullName>
        <ecNumber evidence="3">4.1.1.33</ecNumber>
    </recommendedName>
</protein>
<dbReference type="FunFam" id="3.30.230.10:FF:000018">
    <property type="entry name" value="Diphosphomevalonate decarboxylase"/>
    <property type="match status" value="1"/>
</dbReference>
<evidence type="ECO:0000256" key="4">
    <source>
        <dbReference type="ARBA" id="ARBA00022516"/>
    </source>
</evidence>
<name>A0A0L6UVU8_9BASI</name>
<dbReference type="GO" id="GO:0016126">
    <property type="term" value="P:sterol biosynthetic process"/>
    <property type="evidence" value="ECO:0007669"/>
    <property type="project" value="UniProtKB-KW"/>
</dbReference>
<dbReference type="Gene3D" id="3.30.230.10">
    <property type="match status" value="1"/>
</dbReference>
<evidence type="ECO:0000256" key="1">
    <source>
        <dbReference type="ARBA" id="ARBA00005055"/>
    </source>
</evidence>
<dbReference type="Pfam" id="PF18376">
    <property type="entry name" value="MDD_C"/>
    <property type="match status" value="1"/>
</dbReference>
<gene>
    <name evidence="15" type="primary">mvaD</name>
    <name evidence="15" type="ORF">VP01_3609g1</name>
</gene>
<sequence>MVKENVRKEDRNQADDEETQVNIAVVKYWGKRDKRLILPCNSSLSVTLDQQDLHTTTTARLLDHPQEPHVPDTLWLNGSLQIVEEGSRLATCLHALRRLKKLQEDQRAQALPSNSSSDSSTPPVMILTPIVPFLFQPVSRRALVIGSENNFPTAAGLASSASGFAALVYAISKLYELPIDMTELSKIARQGSGSACRSMFGGFVSWEMGSSGDGTDSAAEEVAPRSHWPEMEALICVVSDRKKGTSSTSGMDVTVQTSALLKHRVEQVVPARMKEMKEAIGDKDFDRFARLTMADSNQFHAVCLDSQPPIFYLNDVSRSIITLIEELNRASNAQGLGYVAAYTFDAGPNAVIYAPRYHMRTVLNLILHYFPMAHSEPFLDPKGHFDTSSETPGQLAFPKNFNPDVSPIWPQGSISRLIHTQVGDGPRVISTETGAGVLDLDGRPKSLGASCGNS</sequence>
<comment type="caution">
    <text evidence="15">The sequence shown here is derived from an EMBL/GenBank/DDBJ whole genome shotgun (WGS) entry which is preliminary data.</text>
</comment>
<reference evidence="15 16" key="1">
    <citation type="submission" date="2015-08" db="EMBL/GenBank/DDBJ databases">
        <title>Next Generation Sequencing and Analysis of the Genome of Puccinia sorghi L Schw, the Causal Agent of Maize Common Rust.</title>
        <authorList>
            <person name="Rochi L."/>
            <person name="Burguener G."/>
            <person name="Darino M."/>
            <person name="Turjanski A."/>
            <person name="Kreff E."/>
            <person name="Dieguez M.J."/>
            <person name="Sacco F."/>
        </authorList>
    </citation>
    <scope>NUCLEOTIDE SEQUENCE [LARGE SCALE GENOMIC DNA]</scope>
    <source>
        <strain evidence="15 16">RO10H11247</strain>
    </source>
</reference>
<dbReference type="UniPathway" id="UPA00057">
    <property type="reaction ID" value="UER00100"/>
</dbReference>
<keyword evidence="12 15" id="KW-0456">Lyase</keyword>
<dbReference type="EMBL" id="LAVV01008623">
    <property type="protein sequence ID" value="KNZ52342.1"/>
    <property type="molecule type" value="Genomic_DNA"/>
</dbReference>
<evidence type="ECO:0000256" key="3">
    <source>
        <dbReference type="ARBA" id="ARBA00012296"/>
    </source>
</evidence>
<dbReference type="Pfam" id="PF22700">
    <property type="entry name" value="MVD-like_N"/>
    <property type="match status" value="1"/>
</dbReference>
<dbReference type="STRING" id="27349.A0A0L6UVU8"/>
<evidence type="ECO:0000256" key="8">
    <source>
        <dbReference type="ARBA" id="ARBA00023011"/>
    </source>
</evidence>
<evidence type="ECO:0000259" key="14">
    <source>
        <dbReference type="Pfam" id="PF22700"/>
    </source>
</evidence>
<evidence type="ECO:0000256" key="10">
    <source>
        <dbReference type="ARBA" id="ARBA00023166"/>
    </source>
</evidence>
<dbReference type="GO" id="GO:0005829">
    <property type="term" value="C:cytosol"/>
    <property type="evidence" value="ECO:0007669"/>
    <property type="project" value="InterPro"/>
</dbReference>
<comment type="similarity">
    <text evidence="2">Belongs to the diphosphomevalonate decarboxylase family.</text>
</comment>
<keyword evidence="16" id="KW-1185">Reference proteome</keyword>
<dbReference type="InterPro" id="IPR036554">
    <property type="entry name" value="GHMP_kinase_C_sf"/>
</dbReference>
<keyword evidence="11" id="KW-0753">Steroid metabolism</keyword>
<dbReference type="OrthoDB" id="10253702at2759"/>
<accession>A0A0L6UVU8</accession>
<dbReference type="Gene3D" id="3.30.70.890">
    <property type="entry name" value="GHMP kinase, C-terminal domain"/>
    <property type="match status" value="1"/>
</dbReference>
<dbReference type="PANTHER" id="PTHR10977">
    <property type="entry name" value="DIPHOSPHOMEVALONATE DECARBOXYLASE"/>
    <property type="match status" value="1"/>
</dbReference>
<feature type="domain" description="Diphosphomevalonate decarboxylase-like N-terminal" evidence="14">
    <location>
        <begin position="20"/>
        <end position="219"/>
    </location>
</feature>
<keyword evidence="6" id="KW-0067">ATP-binding</keyword>
<keyword evidence="7" id="KW-0752">Steroid biosynthesis</keyword>
<comment type="pathway">
    <text evidence="1">Isoprenoid biosynthesis; isopentenyl diphosphate biosynthesis via mevalonate pathway; isopentenyl diphosphate from (R)-mevalonate: step 3/3.</text>
</comment>
<dbReference type="GO" id="GO:0005524">
    <property type="term" value="F:ATP binding"/>
    <property type="evidence" value="ECO:0007669"/>
    <property type="project" value="UniProtKB-KW"/>
</dbReference>
<evidence type="ECO:0000256" key="12">
    <source>
        <dbReference type="ARBA" id="ARBA00023239"/>
    </source>
</evidence>
<feature type="domain" description="Mvd1 C-terminal" evidence="13">
    <location>
        <begin position="233"/>
        <end position="429"/>
    </location>
</feature>
<dbReference type="NCBIfam" id="TIGR01240">
    <property type="entry name" value="mevDPdecarb"/>
    <property type="match status" value="1"/>
</dbReference>
<dbReference type="GO" id="GO:0004163">
    <property type="term" value="F:diphosphomevalonate decarboxylase activity"/>
    <property type="evidence" value="ECO:0007669"/>
    <property type="project" value="UniProtKB-EC"/>
</dbReference>
<evidence type="ECO:0000259" key="13">
    <source>
        <dbReference type="Pfam" id="PF18376"/>
    </source>
</evidence>
<dbReference type="VEuPathDB" id="FungiDB:VP01_3609g1"/>
<keyword evidence="8" id="KW-0756">Sterol biosynthesis</keyword>
<dbReference type="InterPro" id="IPR005935">
    <property type="entry name" value="Mev_decarb"/>
</dbReference>
<dbReference type="InterPro" id="IPR041431">
    <property type="entry name" value="Mvd1_C"/>
</dbReference>
<evidence type="ECO:0000256" key="6">
    <source>
        <dbReference type="ARBA" id="ARBA00022840"/>
    </source>
</evidence>
<dbReference type="SUPFAM" id="SSF54211">
    <property type="entry name" value="Ribosomal protein S5 domain 2-like"/>
    <property type="match status" value="1"/>
</dbReference>
<keyword evidence="9" id="KW-0443">Lipid metabolism</keyword>
<keyword evidence="4" id="KW-0444">Lipid biosynthesis</keyword>
<proteinExistence type="inferred from homology"/>
<keyword evidence="5" id="KW-0547">Nucleotide-binding</keyword>
<evidence type="ECO:0000256" key="11">
    <source>
        <dbReference type="ARBA" id="ARBA00023221"/>
    </source>
</evidence>
<dbReference type="GO" id="GO:0019287">
    <property type="term" value="P:isopentenyl diphosphate biosynthetic process, mevalonate pathway"/>
    <property type="evidence" value="ECO:0007669"/>
    <property type="project" value="UniProtKB-UniPathway"/>
</dbReference>
<dbReference type="SUPFAM" id="SSF55060">
    <property type="entry name" value="GHMP Kinase, C-terminal domain"/>
    <property type="match status" value="1"/>
</dbReference>
<evidence type="ECO:0000256" key="9">
    <source>
        <dbReference type="ARBA" id="ARBA00023098"/>
    </source>
</evidence>
<dbReference type="InterPro" id="IPR014721">
    <property type="entry name" value="Ribsml_uS5_D2-typ_fold_subgr"/>
</dbReference>
<organism evidence="15 16">
    <name type="scientific">Puccinia sorghi</name>
    <dbReference type="NCBI Taxonomy" id="27349"/>
    <lineage>
        <taxon>Eukaryota</taxon>
        <taxon>Fungi</taxon>
        <taxon>Dikarya</taxon>
        <taxon>Basidiomycota</taxon>
        <taxon>Pucciniomycotina</taxon>
        <taxon>Pucciniomycetes</taxon>
        <taxon>Pucciniales</taxon>
        <taxon>Pucciniaceae</taxon>
        <taxon>Puccinia</taxon>
    </lineage>
</organism>
<evidence type="ECO:0000256" key="2">
    <source>
        <dbReference type="ARBA" id="ARBA00008831"/>
    </source>
</evidence>
<evidence type="ECO:0000256" key="7">
    <source>
        <dbReference type="ARBA" id="ARBA00022955"/>
    </source>
</evidence>